<dbReference type="GO" id="GO:0016491">
    <property type="term" value="F:oxidoreductase activity"/>
    <property type="evidence" value="ECO:0007669"/>
    <property type="project" value="InterPro"/>
</dbReference>
<reference evidence="2" key="1">
    <citation type="submission" date="2015-04" db="UniProtKB">
        <authorList>
            <consortium name="EnsemblPlants"/>
        </authorList>
    </citation>
    <scope>IDENTIFICATION</scope>
</reference>
<dbReference type="Gramene" id="OMERI07G04640.1">
    <property type="protein sequence ID" value="OMERI07G04640.1"/>
    <property type="gene ID" value="OMERI07G04640"/>
</dbReference>
<dbReference type="AlphaFoldDB" id="A0A0E0E8L9"/>
<dbReference type="InterPro" id="IPR052733">
    <property type="entry name" value="Chloroplast_QOR"/>
</dbReference>
<feature type="domain" description="Enoyl reductase (ER)" evidence="1">
    <location>
        <begin position="18"/>
        <end position="334"/>
    </location>
</feature>
<dbReference type="STRING" id="40149.A0A0E0E8L9"/>
<reference evidence="2" key="2">
    <citation type="submission" date="2018-05" db="EMBL/GenBank/DDBJ databases">
        <title>OmerRS3 (Oryza meridionalis Reference Sequence Version 3).</title>
        <authorList>
            <person name="Zhang J."/>
            <person name="Kudrna D."/>
            <person name="Lee S."/>
            <person name="Talag J."/>
            <person name="Welchert J."/>
            <person name="Wing R.A."/>
        </authorList>
    </citation>
    <scope>NUCLEOTIDE SEQUENCE [LARGE SCALE GENOMIC DNA]</scope>
    <source>
        <strain evidence="2">cv. OR44</strain>
    </source>
</reference>
<dbReference type="Gene3D" id="3.40.50.720">
    <property type="entry name" value="NAD(P)-binding Rossmann-like Domain"/>
    <property type="match status" value="1"/>
</dbReference>
<proteinExistence type="predicted"/>
<dbReference type="eggNOG" id="KOG1198">
    <property type="taxonomic scope" value="Eukaryota"/>
</dbReference>
<dbReference type="SUPFAM" id="SSF51735">
    <property type="entry name" value="NAD(P)-binding Rossmann-fold domains"/>
    <property type="match status" value="1"/>
</dbReference>
<dbReference type="EnsemblPlants" id="OMERI07G04640.1">
    <property type="protein sequence ID" value="OMERI07G04640.1"/>
    <property type="gene ID" value="OMERI07G04640"/>
</dbReference>
<dbReference type="HOGENOM" id="CLU_026673_3_3_1"/>
<evidence type="ECO:0000313" key="3">
    <source>
        <dbReference type="Proteomes" id="UP000008021"/>
    </source>
</evidence>
<evidence type="ECO:0000259" key="1">
    <source>
        <dbReference type="SMART" id="SM00829"/>
    </source>
</evidence>
<dbReference type="InterPro" id="IPR011032">
    <property type="entry name" value="GroES-like_sf"/>
</dbReference>
<protein>
    <recommendedName>
        <fullName evidence="1">Enoyl reductase (ER) domain-containing protein</fullName>
    </recommendedName>
</protein>
<organism evidence="2">
    <name type="scientific">Oryza meridionalis</name>
    <dbReference type="NCBI Taxonomy" id="40149"/>
    <lineage>
        <taxon>Eukaryota</taxon>
        <taxon>Viridiplantae</taxon>
        <taxon>Streptophyta</taxon>
        <taxon>Embryophyta</taxon>
        <taxon>Tracheophyta</taxon>
        <taxon>Spermatophyta</taxon>
        <taxon>Magnoliopsida</taxon>
        <taxon>Liliopsida</taxon>
        <taxon>Poales</taxon>
        <taxon>Poaceae</taxon>
        <taxon>BOP clade</taxon>
        <taxon>Oryzoideae</taxon>
        <taxon>Oryzeae</taxon>
        <taxon>Oryzinae</taxon>
        <taxon>Oryza</taxon>
    </lineage>
</organism>
<dbReference type="InterPro" id="IPR013154">
    <property type="entry name" value="ADH-like_N"/>
</dbReference>
<dbReference type="CDD" id="cd08267">
    <property type="entry name" value="MDR1"/>
    <property type="match status" value="1"/>
</dbReference>
<keyword evidence="3" id="KW-1185">Reference proteome</keyword>
<dbReference type="Pfam" id="PF08240">
    <property type="entry name" value="ADH_N"/>
    <property type="match status" value="1"/>
</dbReference>
<dbReference type="InterPro" id="IPR036291">
    <property type="entry name" value="NAD(P)-bd_dom_sf"/>
</dbReference>
<dbReference type="InterPro" id="IPR020843">
    <property type="entry name" value="ER"/>
</dbReference>
<dbReference type="PANTHER" id="PTHR44013:SF2">
    <property type="entry name" value="OS09G0502500 PROTEIN"/>
    <property type="match status" value="1"/>
</dbReference>
<evidence type="ECO:0000313" key="2">
    <source>
        <dbReference type="EnsemblPlants" id="OMERI07G04640.1"/>
    </source>
</evidence>
<dbReference type="Pfam" id="PF13602">
    <property type="entry name" value="ADH_zinc_N_2"/>
    <property type="match status" value="1"/>
</dbReference>
<accession>A0A0E0E8L9</accession>
<sequence length="340" mass="35002">MATYSRRMHAVPYDKYGGGAQALKHVEVPIPTPKKGEVLIKMEAGSINQVDWKFQKGVARPFMPNKFPFIPVYDLAGEVVELGRGVSSFKVGDKVIAINFPGGGGLAEYAVAQASRTAPRPPEVSAAVGACLPIAAVTALVALRTAGVSLDAGDGGGGGAKKNVLVTAASGGVGHFAVQLASAAGHRVTATCGARNAVLVGGLGADEVLDYATPEGAALRSPSGRRYDAVVHCAAVAGLPWSAFAPVLADAGVVVDLTPGAAAFATALRQRVTFSRKRLVPLFVSPTKEDMELVAGMVAEGKLRAVIESRHPLSTAEEGWARSMAGHATGKIIVEMGDEQ</sequence>
<dbReference type="Proteomes" id="UP000008021">
    <property type="component" value="Chromosome 7"/>
</dbReference>
<dbReference type="PANTHER" id="PTHR44013">
    <property type="entry name" value="ZINC-TYPE ALCOHOL DEHYDROGENASE-LIKE PROTEIN C16A3.02C"/>
    <property type="match status" value="1"/>
</dbReference>
<dbReference type="SUPFAM" id="SSF50129">
    <property type="entry name" value="GroES-like"/>
    <property type="match status" value="1"/>
</dbReference>
<name>A0A0E0E8L9_9ORYZ</name>
<dbReference type="SMART" id="SM00829">
    <property type="entry name" value="PKS_ER"/>
    <property type="match status" value="1"/>
</dbReference>
<dbReference type="Gene3D" id="3.90.180.10">
    <property type="entry name" value="Medium-chain alcohol dehydrogenases, catalytic domain"/>
    <property type="match status" value="1"/>
</dbReference>